<comment type="caution">
    <text evidence="6">The sequence shown here is derived from an EMBL/GenBank/DDBJ whole genome shotgun (WGS) entry which is preliminary data.</text>
</comment>
<evidence type="ECO:0000313" key="6">
    <source>
        <dbReference type="EMBL" id="GAA5200831.1"/>
    </source>
</evidence>
<keyword evidence="2 4" id="KW-0238">DNA-binding</keyword>
<keyword evidence="1" id="KW-0805">Transcription regulation</keyword>
<dbReference type="SUPFAM" id="SSF48498">
    <property type="entry name" value="Tetracyclin repressor-like, C-terminal domain"/>
    <property type="match status" value="1"/>
</dbReference>
<feature type="domain" description="HTH tetR-type" evidence="5">
    <location>
        <begin position="15"/>
        <end position="75"/>
    </location>
</feature>
<dbReference type="SUPFAM" id="SSF46689">
    <property type="entry name" value="Homeodomain-like"/>
    <property type="match status" value="1"/>
</dbReference>
<organism evidence="6 7">
    <name type="scientific">Rugosimonospora acidiphila</name>
    <dbReference type="NCBI Taxonomy" id="556531"/>
    <lineage>
        <taxon>Bacteria</taxon>
        <taxon>Bacillati</taxon>
        <taxon>Actinomycetota</taxon>
        <taxon>Actinomycetes</taxon>
        <taxon>Micromonosporales</taxon>
        <taxon>Micromonosporaceae</taxon>
        <taxon>Rugosimonospora</taxon>
    </lineage>
</organism>
<dbReference type="InterPro" id="IPR009057">
    <property type="entry name" value="Homeodomain-like_sf"/>
</dbReference>
<sequence length="202" mass="22291">MNSESEAPRSGRPLTFDRAEALGRLMSLFWRIGFDGVTQQQMATVTGLSTSSLYNSFGTKAEIYREAMSEYLRRMQFVLDPLERGNRGREDVLEMLARIESVLRGPDGGFGCMATMAMSAPVDEEVARATRRYRERLRAGFCAVAERSRGLGESAPEPAMLANVMTAAVLGTLTIARADAEGDELSAHVEALRSFVNGWRQQ</sequence>
<evidence type="ECO:0000259" key="5">
    <source>
        <dbReference type="PROSITE" id="PS50977"/>
    </source>
</evidence>
<dbReference type="InterPro" id="IPR036271">
    <property type="entry name" value="Tet_transcr_reg_TetR-rel_C_sf"/>
</dbReference>
<gene>
    <name evidence="6" type="ORF">GCM10023322_79570</name>
</gene>
<dbReference type="Gene3D" id="1.10.357.10">
    <property type="entry name" value="Tetracycline Repressor, domain 2"/>
    <property type="match status" value="1"/>
</dbReference>
<dbReference type="InterPro" id="IPR001647">
    <property type="entry name" value="HTH_TetR"/>
</dbReference>
<name>A0ABP9STG4_9ACTN</name>
<evidence type="ECO:0000256" key="2">
    <source>
        <dbReference type="ARBA" id="ARBA00023125"/>
    </source>
</evidence>
<evidence type="ECO:0000256" key="1">
    <source>
        <dbReference type="ARBA" id="ARBA00023015"/>
    </source>
</evidence>
<dbReference type="PANTHER" id="PTHR47506:SF1">
    <property type="entry name" value="HTH-TYPE TRANSCRIPTIONAL REGULATOR YJDC"/>
    <property type="match status" value="1"/>
</dbReference>
<keyword evidence="3" id="KW-0804">Transcription</keyword>
<dbReference type="EMBL" id="BAABJQ010000046">
    <property type="protein sequence ID" value="GAA5200831.1"/>
    <property type="molecule type" value="Genomic_DNA"/>
</dbReference>
<evidence type="ECO:0000256" key="4">
    <source>
        <dbReference type="PROSITE-ProRule" id="PRU00335"/>
    </source>
</evidence>
<proteinExistence type="predicted"/>
<evidence type="ECO:0000256" key="3">
    <source>
        <dbReference type="ARBA" id="ARBA00023163"/>
    </source>
</evidence>
<evidence type="ECO:0000313" key="7">
    <source>
        <dbReference type="Proteomes" id="UP001501570"/>
    </source>
</evidence>
<accession>A0ABP9STG4</accession>
<dbReference type="PROSITE" id="PS50977">
    <property type="entry name" value="HTH_TETR_2"/>
    <property type="match status" value="1"/>
</dbReference>
<keyword evidence="7" id="KW-1185">Reference proteome</keyword>
<reference evidence="7" key="1">
    <citation type="journal article" date="2019" name="Int. J. Syst. Evol. Microbiol.">
        <title>The Global Catalogue of Microorganisms (GCM) 10K type strain sequencing project: providing services to taxonomists for standard genome sequencing and annotation.</title>
        <authorList>
            <consortium name="The Broad Institute Genomics Platform"/>
            <consortium name="The Broad Institute Genome Sequencing Center for Infectious Disease"/>
            <person name="Wu L."/>
            <person name="Ma J."/>
        </authorList>
    </citation>
    <scope>NUCLEOTIDE SEQUENCE [LARGE SCALE GENOMIC DNA]</scope>
    <source>
        <strain evidence="7">JCM 18304</strain>
    </source>
</reference>
<dbReference type="PANTHER" id="PTHR47506">
    <property type="entry name" value="TRANSCRIPTIONAL REGULATORY PROTEIN"/>
    <property type="match status" value="1"/>
</dbReference>
<feature type="DNA-binding region" description="H-T-H motif" evidence="4">
    <location>
        <begin position="38"/>
        <end position="57"/>
    </location>
</feature>
<protein>
    <submittedName>
        <fullName evidence="6">TetR family transcriptional regulator C-terminal domain-containing protein</fullName>
    </submittedName>
</protein>
<dbReference type="Proteomes" id="UP001501570">
    <property type="component" value="Unassembled WGS sequence"/>
</dbReference>